<evidence type="ECO:0000313" key="10">
    <source>
        <dbReference type="EMBL" id="CAB4362505.1"/>
    </source>
</evidence>
<feature type="transmembrane region" description="Helical" evidence="8">
    <location>
        <begin position="298"/>
        <end position="318"/>
    </location>
</feature>
<gene>
    <name evidence="11" type="ORF">UFOPK2656_00284</name>
    <name evidence="12" type="ORF">UFOPK3099_02654</name>
    <name evidence="13" type="ORF">UFOPK3651_00052</name>
    <name evidence="10" type="ORF">UFOPK4189_00281</name>
</gene>
<evidence type="ECO:0000313" key="11">
    <source>
        <dbReference type="EMBL" id="CAB4704986.1"/>
    </source>
</evidence>
<feature type="transmembrane region" description="Helical" evidence="8">
    <location>
        <begin position="197"/>
        <end position="217"/>
    </location>
</feature>
<comment type="subcellular location">
    <subcellularLocation>
        <location evidence="1">Cell membrane</location>
        <topology evidence="1">Multi-pass membrane protein</topology>
    </subcellularLocation>
</comment>
<dbReference type="Pfam" id="PF13231">
    <property type="entry name" value="PMT_2"/>
    <property type="match status" value="1"/>
</dbReference>
<keyword evidence="6 8" id="KW-1133">Transmembrane helix</keyword>
<feature type="transmembrane region" description="Helical" evidence="8">
    <location>
        <begin position="338"/>
        <end position="356"/>
    </location>
</feature>
<feature type="transmembrane region" description="Helical" evidence="8">
    <location>
        <begin position="272"/>
        <end position="291"/>
    </location>
</feature>
<keyword evidence="7 8" id="KW-0472">Membrane</keyword>
<feature type="transmembrane region" description="Helical" evidence="8">
    <location>
        <begin position="107"/>
        <end position="125"/>
    </location>
</feature>
<feature type="transmembrane region" description="Helical" evidence="8">
    <location>
        <begin position="160"/>
        <end position="182"/>
    </location>
</feature>
<dbReference type="GO" id="GO:0016763">
    <property type="term" value="F:pentosyltransferase activity"/>
    <property type="evidence" value="ECO:0007669"/>
    <property type="project" value="TreeGrafter"/>
</dbReference>
<keyword evidence="3" id="KW-0328">Glycosyltransferase</keyword>
<evidence type="ECO:0000256" key="4">
    <source>
        <dbReference type="ARBA" id="ARBA00022679"/>
    </source>
</evidence>
<dbReference type="EMBL" id="CAFAAV010000284">
    <property type="protein sequence ID" value="CAB4835063.1"/>
    <property type="molecule type" value="Genomic_DNA"/>
</dbReference>
<keyword evidence="5 8" id="KW-0812">Transmembrane</keyword>
<feature type="transmembrane region" description="Helical" evidence="8">
    <location>
        <begin position="78"/>
        <end position="100"/>
    </location>
</feature>
<evidence type="ECO:0000256" key="6">
    <source>
        <dbReference type="ARBA" id="ARBA00022989"/>
    </source>
</evidence>
<name>A0A6J7AQT8_9ZZZZ</name>
<dbReference type="PANTHER" id="PTHR33908">
    <property type="entry name" value="MANNOSYLTRANSFERASE YKCB-RELATED"/>
    <property type="match status" value="1"/>
</dbReference>
<evidence type="ECO:0000256" key="1">
    <source>
        <dbReference type="ARBA" id="ARBA00004651"/>
    </source>
</evidence>
<evidence type="ECO:0000256" key="2">
    <source>
        <dbReference type="ARBA" id="ARBA00022475"/>
    </source>
</evidence>
<reference evidence="12" key="1">
    <citation type="submission" date="2020-05" db="EMBL/GenBank/DDBJ databases">
        <authorList>
            <person name="Chiriac C."/>
            <person name="Salcher M."/>
            <person name="Ghai R."/>
            <person name="Kavagutti S V."/>
        </authorList>
    </citation>
    <scope>NUCLEOTIDE SEQUENCE</scope>
</reference>
<protein>
    <submittedName>
        <fullName evidence="12">Unannotated protein</fullName>
    </submittedName>
</protein>
<evidence type="ECO:0000256" key="5">
    <source>
        <dbReference type="ARBA" id="ARBA00022692"/>
    </source>
</evidence>
<dbReference type="InterPro" id="IPR038731">
    <property type="entry name" value="RgtA/B/C-like"/>
</dbReference>
<sequence length="461" mass="49500">MVVRRVGDRFVAAALAAATIALGATRAGDTSFWLDEAYTAAVVRQSFGGLARLLGHEAGMGPYYLTLWAWERLGDSEWSLRMLSVTGGALAVAALYLLAARFIDRRVAAVACVAVVCNPIFLYDLTELRAYSWAMCSVVVSTTLFLRLRAEPNRRRAVMYGASVGGALALVVFSAGVVLAQLCFTGPLITERARRRLLLIAGAVAAVLLGPFVPALLTSRQIDWIPHTTMHRLNMQSAVAFGSSNWRACFAIGLVLLTLSLVQRRRRGEADIALEVILASVVATIGLLLGVSLIRPVFVARYLAGVFPLTALGATAGYLRAGDALVTRLRTGHDLRVAVPWILAALSLAGMRGPLFTDSERPEDLRAPGQFLTKFVRPDQAVVFDTAQQATAFSYYWTPRPGVLVAEHVAATGLPCRVWWVVRGHGDALDPVVSAAPADATVAVYDFVGYTIGDIDGCRVG</sequence>
<proteinExistence type="predicted"/>
<evidence type="ECO:0000259" key="9">
    <source>
        <dbReference type="Pfam" id="PF13231"/>
    </source>
</evidence>
<dbReference type="GO" id="GO:0005886">
    <property type="term" value="C:plasma membrane"/>
    <property type="evidence" value="ECO:0007669"/>
    <property type="project" value="UniProtKB-SubCell"/>
</dbReference>
<dbReference type="PANTHER" id="PTHR33908:SF11">
    <property type="entry name" value="MEMBRANE PROTEIN"/>
    <property type="match status" value="1"/>
</dbReference>
<feature type="transmembrane region" description="Helical" evidence="8">
    <location>
        <begin position="131"/>
        <end position="148"/>
    </location>
</feature>
<keyword evidence="4" id="KW-0808">Transferase</keyword>
<dbReference type="EMBL" id="CAESGF010000002">
    <property type="protein sequence ID" value="CAB4362505.1"/>
    <property type="molecule type" value="Genomic_DNA"/>
</dbReference>
<feature type="domain" description="Glycosyltransferase RgtA/B/C/D-like" evidence="9">
    <location>
        <begin position="70"/>
        <end position="209"/>
    </location>
</feature>
<dbReference type="GO" id="GO:0008610">
    <property type="term" value="P:lipid biosynthetic process"/>
    <property type="evidence" value="ECO:0007669"/>
    <property type="project" value="UniProtKB-ARBA"/>
</dbReference>
<organism evidence="12">
    <name type="scientific">freshwater metagenome</name>
    <dbReference type="NCBI Taxonomy" id="449393"/>
    <lineage>
        <taxon>unclassified sequences</taxon>
        <taxon>metagenomes</taxon>
        <taxon>ecological metagenomes</taxon>
    </lineage>
</organism>
<dbReference type="EMBL" id="CAFBMT010000001">
    <property type="protein sequence ID" value="CAB4909389.1"/>
    <property type="molecule type" value="Genomic_DNA"/>
</dbReference>
<dbReference type="InterPro" id="IPR050297">
    <property type="entry name" value="LipidA_mod_glycosyltrf_83"/>
</dbReference>
<dbReference type="AlphaFoldDB" id="A0A6J7AQT8"/>
<keyword evidence="2" id="KW-1003">Cell membrane</keyword>
<evidence type="ECO:0000256" key="8">
    <source>
        <dbReference type="SAM" id="Phobius"/>
    </source>
</evidence>
<evidence type="ECO:0000256" key="7">
    <source>
        <dbReference type="ARBA" id="ARBA00023136"/>
    </source>
</evidence>
<accession>A0A6J7AQT8</accession>
<evidence type="ECO:0000256" key="3">
    <source>
        <dbReference type="ARBA" id="ARBA00022676"/>
    </source>
</evidence>
<dbReference type="EMBL" id="CAEZYF010000002">
    <property type="protein sequence ID" value="CAB4704986.1"/>
    <property type="molecule type" value="Genomic_DNA"/>
</dbReference>
<evidence type="ECO:0000313" key="12">
    <source>
        <dbReference type="EMBL" id="CAB4835063.1"/>
    </source>
</evidence>
<feature type="transmembrane region" description="Helical" evidence="8">
    <location>
        <begin position="238"/>
        <end position="260"/>
    </location>
</feature>
<evidence type="ECO:0000313" key="13">
    <source>
        <dbReference type="EMBL" id="CAB4909389.1"/>
    </source>
</evidence>